<name>L1NGI8_9PORP</name>
<evidence type="ECO:0000256" key="6">
    <source>
        <dbReference type="ARBA" id="ARBA00049348"/>
    </source>
</evidence>
<evidence type="ECO:0000256" key="2">
    <source>
        <dbReference type="ARBA" id="ARBA00022603"/>
    </source>
</evidence>
<evidence type="ECO:0000313" key="9">
    <source>
        <dbReference type="Proteomes" id="UP000010408"/>
    </source>
</evidence>
<dbReference type="HOGENOM" id="CLU_1110616_0_0_10"/>
<dbReference type="Pfam" id="PF01035">
    <property type="entry name" value="DNA_binding_1"/>
    <property type="match status" value="1"/>
</dbReference>
<dbReference type="PROSITE" id="PS00374">
    <property type="entry name" value="MGMT"/>
    <property type="match status" value="1"/>
</dbReference>
<keyword evidence="2 8" id="KW-0489">Methyltransferase</keyword>
<dbReference type="InterPro" id="IPR036388">
    <property type="entry name" value="WH-like_DNA-bd_sf"/>
</dbReference>
<proteinExistence type="predicted"/>
<gene>
    <name evidence="8" type="ORF">HMPREF9134_00681</name>
</gene>
<dbReference type="InterPro" id="IPR036217">
    <property type="entry name" value="MethylDNA_cys_MeTrfase_DNAb"/>
</dbReference>
<evidence type="ECO:0000256" key="1">
    <source>
        <dbReference type="ARBA" id="ARBA00001286"/>
    </source>
</evidence>
<dbReference type="STRING" id="1127696.HMPREF9134_00681"/>
<sequence length="258" mass="28568">MSSVSTRTLVLRALGELLPHKASLPTSLELSLALGCTSEELNNAFIETFTLPTDETLYYLSSEYLAKTISPLTGRQDVTLIHSRRQQAKEYVFRYNFYETYAGELMLASTERGLCVSLFTFMDRSGALERIEQEFHPKALIQSTSAFHDEALCHLTSLGKRASLPPLHLFGTPFQCGVWEAMLRIPSGRCCHYQDLATLVGKPRGAQAVGTAVGANPLAPFIPCHRVLPRTDTLGDYYWGSALKALVLLPELISSPLR</sequence>
<dbReference type="PANTHER" id="PTHR10815:SF13">
    <property type="entry name" value="METHYLATED-DNA--PROTEIN-CYSTEINE METHYLTRANSFERASE"/>
    <property type="match status" value="1"/>
</dbReference>
<keyword evidence="5" id="KW-0234">DNA repair</keyword>
<dbReference type="Gene3D" id="3.30.160.70">
    <property type="entry name" value="Methylated DNA-protein cysteine methyltransferase domain"/>
    <property type="match status" value="1"/>
</dbReference>
<comment type="catalytic activity">
    <reaction evidence="6">
        <text>a 6-O-methyl-2'-deoxyguanosine in DNA + L-cysteinyl-[protein] = S-methyl-L-cysteinyl-[protein] + a 2'-deoxyguanosine in DNA</text>
        <dbReference type="Rhea" id="RHEA:24000"/>
        <dbReference type="Rhea" id="RHEA-COMP:10131"/>
        <dbReference type="Rhea" id="RHEA-COMP:10132"/>
        <dbReference type="Rhea" id="RHEA-COMP:11367"/>
        <dbReference type="Rhea" id="RHEA-COMP:11368"/>
        <dbReference type="ChEBI" id="CHEBI:29950"/>
        <dbReference type="ChEBI" id="CHEBI:82612"/>
        <dbReference type="ChEBI" id="CHEBI:85445"/>
        <dbReference type="ChEBI" id="CHEBI:85448"/>
        <dbReference type="EC" id="2.1.1.63"/>
    </reaction>
</comment>
<feature type="domain" description="Methylated-DNA-[protein]-cysteine S-methyltransferase DNA binding" evidence="7">
    <location>
        <begin position="173"/>
        <end position="248"/>
    </location>
</feature>
<dbReference type="RefSeq" id="WP_005468894.1">
    <property type="nucleotide sequence ID" value="NZ_KB291043.1"/>
</dbReference>
<keyword evidence="3 8" id="KW-0808">Transferase</keyword>
<reference evidence="8 9" key="1">
    <citation type="submission" date="2012-05" db="EMBL/GenBank/DDBJ databases">
        <authorList>
            <person name="Weinstock G."/>
            <person name="Sodergren E."/>
            <person name="Lobos E.A."/>
            <person name="Fulton L."/>
            <person name="Fulton R."/>
            <person name="Courtney L."/>
            <person name="Fronick C."/>
            <person name="O'Laughlin M."/>
            <person name="Godfrey J."/>
            <person name="Wilson R.M."/>
            <person name="Miner T."/>
            <person name="Farmer C."/>
            <person name="Delehaunty K."/>
            <person name="Cordes M."/>
            <person name="Minx P."/>
            <person name="Tomlinson C."/>
            <person name="Chen J."/>
            <person name="Wollam A."/>
            <person name="Pepin K.H."/>
            <person name="Bhonagiri V."/>
            <person name="Zhang X."/>
            <person name="Suruliraj S."/>
            <person name="Warren W."/>
            <person name="Mitreva M."/>
            <person name="Mardis E.R."/>
            <person name="Wilson R.K."/>
        </authorList>
    </citation>
    <scope>NUCLEOTIDE SEQUENCE [LARGE SCALE GENOMIC DNA]</scope>
    <source>
        <strain evidence="8 9">F0037</strain>
    </source>
</reference>
<comment type="catalytic activity">
    <reaction evidence="1">
        <text>a 4-O-methyl-thymidine in DNA + L-cysteinyl-[protein] = a thymidine in DNA + S-methyl-L-cysteinyl-[protein]</text>
        <dbReference type="Rhea" id="RHEA:53428"/>
        <dbReference type="Rhea" id="RHEA-COMP:10131"/>
        <dbReference type="Rhea" id="RHEA-COMP:10132"/>
        <dbReference type="Rhea" id="RHEA-COMP:13555"/>
        <dbReference type="Rhea" id="RHEA-COMP:13556"/>
        <dbReference type="ChEBI" id="CHEBI:29950"/>
        <dbReference type="ChEBI" id="CHEBI:82612"/>
        <dbReference type="ChEBI" id="CHEBI:137386"/>
        <dbReference type="ChEBI" id="CHEBI:137387"/>
        <dbReference type="EC" id="2.1.1.63"/>
    </reaction>
</comment>
<dbReference type="PATRIC" id="fig|1127696.3.peg.609"/>
<evidence type="ECO:0000256" key="4">
    <source>
        <dbReference type="ARBA" id="ARBA00022763"/>
    </source>
</evidence>
<dbReference type="GO" id="GO:0032259">
    <property type="term" value="P:methylation"/>
    <property type="evidence" value="ECO:0007669"/>
    <property type="project" value="UniProtKB-KW"/>
</dbReference>
<dbReference type="CDD" id="cd06445">
    <property type="entry name" value="ATase"/>
    <property type="match status" value="1"/>
</dbReference>
<evidence type="ECO:0000256" key="5">
    <source>
        <dbReference type="ARBA" id="ARBA00023204"/>
    </source>
</evidence>
<comment type="caution">
    <text evidence="8">The sequence shown here is derived from an EMBL/GenBank/DDBJ whole genome shotgun (WGS) entry which is preliminary data.</text>
</comment>
<dbReference type="PANTHER" id="PTHR10815">
    <property type="entry name" value="METHYLATED-DNA--PROTEIN-CYSTEINE METHYLTRANSFERASE"/>
    <property type="match status" value="1"/>
</dbReference>
<organism evidence="8 9">
    <name type="scientific">Porphyromonas catoniae F0037</name>
    <dbReference type="NCBI Taxonomy" id="1127696"/>
    <lineage>
        <taxon>Bacteria</taxon>
        <taxon>Pseudomonadati</taxon>
        <taxon>Bacteroidota</taxon>
        <taxon>Bacteroidia</taxon>
        <taxon>Bacteroidales</taxon>
        <taxon>Porphyromonadaceae</taxon>
        <taxon>Porphyromonas</taxon>
    </lineage>
</organism>
<dbReference type="EMBL" id="AMEQ01000018">
    <property type="protein sequence ID" value="EKY02292.1"/>
    <property type="molecule type" value="Genomic_DNA"/>
</dbReference>
<dbReference type="SUPFAM" id="SSF46767">
    <property type="entry name" value="Methylated DNA-protein cysteine methyltransferase, C-terminal domain"/>
    <property type="match status" value="1"/>
</dbReference>
<dbReference type="eggNOG" id="COG0350">
    <property type="taxonomic scope" value="Bacteria"/>
</dbReference>
<dbReference type="Proteomes" id="UP000010408">
    <property type="component" value="Unassembled WGS sequence"/>
</dbReference>
<evidence type="ECO:0000256" key="3">
    <source>
        <dbReference type="ARBA" id="ARBA00022679"/>
    </source>
</evidence>
<evidence type="ECO:0000259" key="7">
    <source>
        <dbReference type="Pfam" id="PF01035"/>
    </source>
</evidence>
<dbReference type="InterPro" id="IPR036631">
    <property type="entry name" value="MGMT_N_sf"/>
</dbReference>
<dbReference type="Gene3D" id="1.10.10.10">
    <property type="entry name" value="Winged helix-like DNA-binding domain superfamily/Winged helix DNA-binding domain"/>
    <property type="match status" value="1"/>
</dbReference>
<dbReference type="GO" id="GO:0006281">
    <property type="term" value="P:DNA repair"/>
    <property type="evidence" value="ECO:0007669"/>
    <property type="project" value="UniProtKB-KW"/>
</dbReference>
<dbReference type="NCBIfam" id="TIGR00589">
    <property type="entry name" value="ogt"/>
    <property type="match status" value="1"/>
</dbReference>
<dbReference type="GO" id="GO:0003908">
    <property type="term" value="F:methylated-DNA-[protein]-cysteine S-methyltransferase activity"/>
    <property type="evidence" value="ECO:0007669"/>
    <property type="project" value="UniProtKB-EC"/>
</dbReference>
<dbReference type="InterPro" id="IPR014048">
    <property type="entry name" value="MethylDNA_cys_MeTrfase_DNA-bd"/>
</dbReference>
<protein>
    <submittedName>
        <fullName evidence="8">6-O-methylguanine DNA methyltransferase, DNA binding domain protein</fullName>
    </submittedName>
</protein>
<dbReference type="SUPFAM" id="SSF53155">
    <property type="entry name" value="Methylated DNA-protein cysteine methyltransferase domain"/>
    <property type="match status" value="1"/>
</dbReference>
<dbReference type="InterPro" id="IPR001497">
    <property type="entry name" value="MethylDNA_cys_MeTrfase_AS"/>
</dbReference>
<evidence type="ECO:0000313" key="8">
    <source>
        <dbReference type="EMBL" id="EKY02292.1"/>
    </source>
</evidence>
<accession>L1NGI8</accession>
<keyword evidence="4" id="KW-0227">DNA damage</keyword>
<dbReference type="AlphaFoldDB" id="L1NGI8"/>